<keyword evidence="12 18" id="KW-0548">Nucleotidyltransferase</keyword>
<keyword evidence="14" id="KW-0443">Lipid metabolism</keyword>
<accession>A0A1D2QQU1</accession>
<feature type="transmembrane region" description="Helical" evidence="19">
    <location>
        <begin position="186"/>
        <end position="204"/>
    </location>
</feature>
<feature type="transmembrane region" description="Helical" evidence="19">
    <location>
        <begin position="210"/>
        <end position="230"/>
    </location>
</feature>
<keyword evidence="11 18" id="KW-0812">Transmembrane</keyword>
<keyword evidence="10 18" id="KW-0808">Transferase</keyword>
<feature type="transmembrane region" description="Helical" evidence="19">
    <location>
        <begin position="144"/>
        <end position="165"/>
    </location>
</feature>
<evidence type="ECO:0000256" key="16">
    <source>
        <dbReference type="ARBA" id="ARBA00023209"/>
    </source>
</evidence>
<dbReference type="Proteomes" id="UP000242502">
    <property type="component" value="Unassembled WGS sequence"/>
</dbReference>
<evidence type="ECO:0000256" key="17">
    <source>
        <dbReference type="ARBA" id="ARBA00023264"/>
    </source>
</evidence>
<dbReference type="GO" id="GO:0005886">
    <property type="term" value="C:plasma membrane"/>
    <property type="evidence" value="ECO:0007669"/>
    <property type="project" value="UniProtKB-SubCell"/>
</dbReference>
<dbReference type="EC" id="2.7.7.41" evidence="6 18"/>
<evidence type="ECO:0000256" key="19">
    <source>
        <dbReference type="SAM" id="Phobius"/>
    </source>
</evidence>
<dbReference type="PROSITE" id="PS01315">
    <property type="entry name" value="CDS"/>
    <property type="match status" value="1"/>
</dbReference>
<dbReference type="PANTHER" id="PTHR46382">
    <property type="entry name" value="PHOSPHATIDATE CYTIDYLYLTRANSFERASE"/>
    <property type="match status" value="1"/>
</dbReference>
<feature type="transmembrane region" description="Helical" evidence="19">
    <location>
        <begin position="85"/>
        <end position="106"/>
    </location>
</feature>
<evidence type="ECO:0000256" key="8">
    <source>
        <dbReference type="ARBA" id="ARBA00022475"/>
    </source>
</evidence>
<evidence type="ECO:0000256" key="2">
    <source>
        <dbReference type="ARBA" id="ARBA00004651"/>
    </source>
</evidence>
<reference evidence="20 21" key="1">
    <citation type="journal article" date="2016" name="Appl. Environ. Microbiol.">
        <title>Lack of Overt Genome Reduction in the Bryostatin-Producing Bryozoan Symbiont "Candidatus Endobugula sertula".</title>
        <authorList>
            <person name="Miller I.J."/>
            <person name="Vanee N."/>
            <person name="Fong S.S."/>
            <person name="Lim-Fong G.E."/>
            <person name="Kwan J.C."/>
        </authorList>
    </citation>
    <scope>NUCLEOTIDE SEQUENCE [LARGE SCALE GENOMIC DNA]</scope>
    <source>
        <strain evidence="20">AB1-4</strain>
    </source>
</reference>
<gene>
    <name evidence="20" type="ORF">AB835_06380</name>
</gene>
<dbReference type="UniPathway" id="UPA00557">
    <property type="reaction ID" value="UER00614"/>
</dbReference>
<evidence type="ECO:0000256" key="9">
    <source>
        <dbReference type="ARBA" id="ARBA00022516"/>
    </source>
</evidence>
<keyword evidence="13 19" id="KW-1133">Transmembrane helix</keyword>
<feature type="transmembrane region" description="Helical" evidence="19">
    <location>
        <begin position="56"/>
        <end position="73"/>
    </location>
</feature>
<evidence type="ECO:0000256" key="11">
    <source>
        <dbReference type="ARBA" id="ARBA00022692"/>
    </source>
</evidence>
<evidence type="ECO:0000313" key="20">
    <source>
        <dbReference type="EMBL" id="ODS23955.1"/>
    </source>
</evidence>
<evidence type="ECO:0000313" key="21">
    <source>
        <dbReference type="Proteomes" id="UP000242502"/>
    </source>
</evidence>
<evidence type="ECO:0000256" key="7">
    <source>
        <dbReference type="ARBA" id="ARBA00019373"/>
    </source>
</evidence>
<evidence type="ECO:0000256" key="5">
    <source>
        <dbReference type="ARBA" id="ARBA00010185"/>
    </source>
</evidence>
<evidence type="ECO:0000256" key="3">
    <source>
        <dbReference type="ARBA" id="ARBA00005119"/>
    </source>
</evidence>
<sequence length="280" mass="30835">MLKKRIMTALCIFSAFLLCLLLLPAVWFSVIIELTLLVAAWEWANLSGFQHYRQRVAYCIFFALLLALLTFYLDLLVGTQLNHPKLLSILLLSGTWWAIALLWVQNYPASSVLWGNRWVRGAIGFLVLIPSALALVFLNNQPQGTWLILFVVIVVATADTGAYFSGKAFGRHKLAKEVSPGKSWEGFWGGLMSCVLLTVVVALVTDFASWPTLLAIVLPTALVSVLGDLLESMIKRHRGIKDSGKILPGHGGVLDRIDGLTAAAPVFALAIIISDWQFTQ</sequence>
<organism evidence="20 21">
    <name type="scientific">Candidatus Endobugula sertula</name>
    <name type="common">Bugula neritina bacterial symbiont</name>
    <dbReference type="NCBI Taxonomy" id="62101"/>
    <lineage>
        <taxon>Bacteria</taxon>
        <taxon>Pseudomonadati</taxon>
        <taxon>Pseudomonadota</taxon>
        <taxon>Gammaproteobacteria</taxon>
        <taxon>Cellvibrionales</taxon>
        <taxon>Cellvibrionaceae</taxon>
        <taxon>Candidatus Endobugula</taxon>
    </lineage>
</organism>
<keyword evidence="16" id="KW-0594">Phospholipid biosynthesis</keyword>
<dbReference type="GO" id="GO:0016024">
    <property type="term" value="P:CDP-diacylglycerol biosynthetic process"/>
    <property type="evidence" value="ECO:0007669"/>
    <property type="project" value="UniProtKB-UniPathway"/>
</dbReference>
<feature type="transmembrane region" description="Helical" evidence="19">
    <location>
        <begin position="12"/>
        <end position="44"/>
    </location>
</feature>
<evidence type="ECO:0000256" key="1">
    <source>
        <dbReference type="ARBA" id="ARBA00001698"/>
    </source>
</evidence>
<evidence type="ECO:0000256" key="18">
    <source>
        <dbReference type="RuleBase" id="RU003938"/>
    </source>
</evidence>
<dbReference type="InterPro" id="IPR000374">
    <property type="entry name" value="PC_trans"/>
</dbReference>
<comment type="caution">
    <text evidence="20">The sequence shown here is derived from an EMBL/GenBank/DDBJ whole genome shotgun (WGS) entry which is preliminary data.</text>
</comment>
<keyword evidence="9" id="KW-0444">Lipid biosynthesis</keyword>
<protein>
    <recommendedName>
        <fullName evidence="7 18">Phosphatidate cytidylyltransferase</fullName>
        <ecNumber evidence="6 18">2.7.7.41</ecNumber>
    </recommendedName>
</protein>
<keyword evidence="8" id="KW-1003">Cell membrane</keyword>
<comment type="pathway">
    <text evidence="4">Lipid metabolism.</text>
</comment>
<comment type="subcellular location">
    <subcellularLocation>
        <location evidence="2">Cell membrane</location>
        <topology evidence="2">Multi-pass membrane protein</topology>
    </subcellularLocation>
</comment>
<evidence type="ECO:0000256" key="15">
    <source>
        <dbReference type="ARBA" id="ARBA00023136"/>
    </source>
</evidence>
<comment type="similarity">
    <text evidence="5 18">Belongs to the CDS family.</text>
</comment>
<name>A0A1D2QQU1_9GAMM</name>
<dbReference type="GO" id="GO:0004605">
    <property type="term" value="F:phosphatidate cytidylyltransferase activity"/>
    <property type="evidence" value="ECO:0007669"/>
    <property type="project" value="UniProtKB-EC"/>
</dbReference>
<dbReference type="EMBL" id="MDLC01000017">
    <property type="protein sequence ID" value="ODS23955.1"/>
    <property type="molecule type" value="Genomic_DNA"/>
</dbReference>
<comment type="catalytic activity">
    <reaction evidence="1 18">
        <text>a 1,2-diacyl-sn-glycero-3-phosphate + CTP + H(+) = a CDP-1,2-diacyl-sn-glycerol + diphosphate</text>
        <dbReference type="Rhea" id="RHEA:16229"/>
        <dbReference type="ChEBI" id="CHEBI:15378"/>
        <dbReference type="ChEBI" id="CHEBI:33019"/>
        <dbReference type="ChEBI" id="CHEBI:37563"/>
        <dbReference type="ChEBI" id="CHEBI:58332"/>
        <dbReference type="ChEBI" id="CHEBI:58608"/>
        <dbReference type="EC" id="2.7.7.41"/>
    </reaction>
</comment>
<dbReference type="STRING" id="62101.AB835_06380"/>
<keyword evidence="15 19" id="KW-0472">Membrane</keyword>
<dbReference type="PANTHER" id="PTHR46382:SF1">
    <property type="entry name" value="PHOSPHATIDATE CYTIDYLYLTRANSFERASE"/>
    <property type="match status" value="1"/>
</dbReference>
<evidence type="ECO:0000256" key="10">
    <source>
        <dbReference type="ARBA" id="ARBA00022679"/>
    </source>
</evidence>
<feature type="transmembrane region" description="Helical" evidence="19">
    <location>
        <begin position="118"/>
        <end position="138"/>
    </location>
</feature>
<dbReference type="Pfam" id="PF01148">
    <property type="entry name" value="CTP_transf_1"/>
    <property type="match status" value="1"/>
</dbReference>
<evidence type="ECO:0000256" key="14">
    <source>
        <dbReference type="ARBA" id="ARBA00023098"/>
    </source>
</evidence>
<evidence type="ECO:0000256" key="12">
    <source>
        <dbReference type="ARBA" id="ARBA00022695"/>
    </source>
</evidence>
<comment type="pathway">
    <text evidence="3 18">Phospholipid metabolism; CDP-diacylglycerol biosynthesis; CDP-diacylglycerol from sn-glycerol 3-phosphate: step 3/3.</text>
</comment>
<evidence type="ECO:0000256" key="4">
    <source>
        <dbReference type="ARBA" id="ARBA00005189"/>
    </source>
</evidence>
<dbReference type="AlphaFoldDB" id="A0A1D2QQU1"/>
<proteinExistence type="inferred from homology"/>
<keyword evidence="17" id="KW-1208">Phospholipid metabolism</keyword>
<evidence type="ECO:0000256" key="6">
    <source>
        <dbReference type="ARBA" id="ARBA00012487"/>
    </source>
</evidence>
<evidence type="ECO:0000256" key="13">
    <source>
        <dbReference type="ARBA" id="ARBA00022989"/>
    </source>
</evidence>